<protein>
    <submittedName>
        <fullName evidence="2">Uncharacterized protein</fullName>
    </submittedName>
</protein>
<comment type="caution">
    <text evidence="2">The sequence shown here is derived from an EMBL/GenBank/DDBJ whole genome shotgun (WGS) entry which is preliminary data.</text>
</comment>
<organism evidence="2 3">
    <name type="scientific">Niastella soli</name>
    <dbReference type="NCBI Taxonomy" id="2821487"/>
    <lineage>
        <taxon>Bacteria</taxon>
        <taxon>Pseudomonadati</taxon>
        <taxon>Bacteroidota</taxon>
        <taxon>Chitinophagia</taxon>
        <taxon>Chitinophagales</taxon>
        <taxon>Chitinophagaceae</taxon>
        <taxon>Niastella</taxon>
    </lineage>
</organism>
<name>A0ABS3YY40_9BACT</name>
<evidence type="ECO:0000313" key="2">
    <source>
        <dbReference type="EMBL" id="MBO9202648.1"/>
    </source>
</evidence>
<reference evidence="2 3" key="1">
    <citation type="submission" date="2021-03" db="EMBL/GenBank/DDBJ databases">
        <title>Assistant Professor.</title>
        <authorList>
            <person name="Huq M.A."/>
        </authorList>
    </citation>
    <scope>NUCLEOTIDE SEQUENCE [LARGE SCALE GENOMIC DNA]</scope>
    <source>
        <strain evidence="2 3">MAH-29</strain>
    </source>
</reference>
<keyword evidence="3" id="KW-1185">Reference proteome</keyword>
<dbReference type="EMBL" id="JAGHKO010000004">
    <property type="protein sequence ID" value="MBO9202648.1"/>
    <property type="molecule type" value="Genomic_DNA"/>
</dbReference>
<evidence type="ECO:0000256" key="1">
    <source>
        <dbReference type="SAM" id="SignalP"/>
    </source>
</evidence>
<dbReference type="Proteomes" id="UP000677244">
    <property type="component" value="Unassembled WGS sequence"/>
</dbReference>
<feature type="signal peptide" evidence="1">
    <location>
        <begin position="1"/>
        <end position="19"/>
    </location>
</feature>
<evidence type="ECO:0000313" key="3">
    <source>
        <dbReference type="Proteomes" id="UP000677244"/>
    </source>
</evidence>
<feature type="chain" id="PRO_5046936798" evidence="1">
    <location>
        <begin position="20"/>
        <end position="66"/>
    </location>
</feature>
<keyword evidence="1" id="KW-0732">Signal</keyword>
<proteinExistence type="predicted"/>
<accession>A0ABS3YY40</accession>
<dbReference type="RefSeq" id="WP_209140689.1">
    <property type="nucleotide sequence ID" value="NZ_JAGHKO010000004.1"/>
</dbReference>
<sequence>MKIKIICLLTLLLIGAGVASSNNYCNGVSKCTGKLAKGVTTAPAKKMVMMIDEMELLPVHHFLNKF</sequence>
<gene>
    <name evidence="2" type="ORF">J7I42_20330</name>
</gene>